<evidence type="ECO:0008006" key="4">
    <source>
        <dbReference type="Google" id="ProtNLM"/>
    </source>
</evidence>
<dbReference type="Pfam" id="PF05133">
    <property type="entry name" value="SPP1_portal"/>
    <property type="match status" value="1"/>
</dbReference>
<sequence>MNQNDITRKTAGKSKMNKDGKDEPLRRADNRISSDFYQLLVDQEAGYVAAVAPQIDVGNDKDNQAIQDVLGDDFALKLNHLVVDTSNAGQGWLHYWIDKDKNFRFGIVPPDQITPIYSTELDNKLLGILRSYKKLDEDTGSYFIVHEFWNDKEAQFFKQVSNTPLELEPYPVVQIYDVTGGYSTGTSDRITHDFGRVPFIGFQKNQLKLSELHKTKGLIDAYDDVYSSFLNDLDDIQEVILVLKNYGGTKLDEFMNSLKRDKAIKFNNAGNGDQSGVDTLQIEIPVEARDKVLQITKNNIFLQGQGVDPANFQSSNASGVAIKMLYSHLELKASNTEAYFRRGVNELVRAIMGYLGLADPDGRTISQVWTRTRVEDDLSAAQVVAQVANYSSKEAVAKANPIVDDWQQELEYQKQDRQDADDYSSEERFEDPDTLKDNSDE</sequence>
<protein>
    <recommendedName>
        <fullName evidence="4">Portal protein</fullName>
    </recommendedName>
</protein>
<reference evidence="2 3" key="1">
    <citation type="journal article" date="2015" name="Genome Announc.">
        <title>Expanding the biotechnology potential of lactobacilli through comparative genomics of 213 strains and associated genera.</title>
        <authorList>
            <person name="Sun Z."/>
            <person name="Harris H.M."/>
            <person name="McCann A."/>
            <person name="Guo C."/>
            <person name="Argimon S."/>
            <person name="Zhang W."/>
            <person name="Yang X."/>
            <person name="Jeffery I.B."/>
            <person name="Cooney J.C."/>
            <person name="Kagawa T.F."/>
            <person name="Liu W."/>
            <person name="Song Y."/>
            <person name="Salvetti E."/>
            <person name="Wrobel A."/>
            <person name="Rasinkangas P."/>
            <person name="Parkhill J."/>
            <person name="Rea M.C."/>
            <person name="O'Sullivan O."/>
            <person name="Ritari J."/>
            <person name="Douillard F.P."/>
            <person name="Paul Ross R."/>
            <person name="Yang R."/>
            <person name="Briner A.E."/>
            <person name="Felis G.E."/>
            <person name="de Vos W.M."/>
            <person name="Barrangou R."/>
            <person name="Klaenhammer T.R."/>
            <person name="Caufield P.W."/>
            <person name="Cui Y."/>
            <person name="Zhang H."/>
            <person name="O'Toole P.W."/>
        </authorList>
    </citation>
    <scope>NUCLEOTIDE SEQUENCE [LARGE SCALE GENOMIC DNA]</scope>
    <source>
        <strain evidence="2 3">DSM 16043</strain>
    </source>
</reference>
<organism evidence="2 3">
    <name type="scientific">Lactobacillus kalixensis DSM 16043</name>
    <dbReference type="NCBI Taxonomy" id="1423763"/>
    <lineage>
        <taxon>Bacteria</taxon>
        <taxon>Bacillati</taxon>
        <taxon>Bacillota</taxon>
        <taxon>Bacilli</taxon>
        <taxon>Lactobacillales</taxon>
        <taxon>Lactobacillaceae</taxon>
        <taxon>Lactobacillus</taxon>
    </lineage>
</organism>
<feature type="region of interest" description="Disordered" evidence="1">
    <location>
        <begin position="1"/>
        <end position="27"/>
    </location>
</feature>
<gene>
    <name evidence="2" type="ORF">FC46_GL000513</name>
</gene>
<feature type="compositionally biased region" description="Basic and acidic residues" evidence="1">
    <location>
        <begin position="411"/>
        <end position="441"/>
    </location>
</feature>
<proteinExistence type="predicted"/>
<dbReference type="PATRIC" id="fig|1423763.3.peg.517"/>
<dbReference type="InterPro" id="IPR021145">
    <property type="entry name" value="Portal_protein_SPP1_Gp6-like"/>
</dbReference>
<feature type="region of interest" description="Disordered" evidence="1">
    <location>
        <begin position="407"/>
        <end position="441"/>
    </location>
</feature>
<evidence type="ECO:0000313" key="2">
    <source>
        <dbReference type="EMBL" id="KRL89865.1"/>
    </source>
</evidence>
<evidence type="ECO:0000313" key="3">
    <source>
        <dbReference type="Proteomes" id="UP000051036"/>
    </source>
</evidence>
<accession>A0A0R1U983</accession>
<evidence type="ECO:0000256" key="1">
    <source>
        <dbReference type="SAM" id="MobiDB-lite"/>
    </source>
</evidence>
<comment type="caution">
    <text evidence="2">The sequence shown here is derived from an EMBL/GenBank/DDBJ whole genome shotgun (WGS) entry which is preliminary data.</text>
</comment>
<dbReference type="EMBL" id="AZFM01000017">
    <property type="protein sequence ID" value="KRL89865.1"/>
    <property type="molecule type" value="Genomic_DNA"/>
</dbReference>
<dbReference type="STRING" id="1423763.FC46_GL000513"/>
<name>A0A0R1U983_9LACO</name>
<dbReference type="AlphaFoldDB" id="A0A0R1U983"/>
<feature type="compositionally biased region" description="Basic and acidic residues" evidence="1">
    <location>
        <begin position="16"/>
        <end position="27"/>
    </location>
</feature>
<dbReference type="Proteomes" id="UP000051036">
    <property type="component" value="Unassembled WGS sequence"/>
</dbReference>
<keyword evidence="3" id="KW-1185">Reference proteome</keyword>